<evidence type="ECO:0000313" key="5">
    <source>
        <dbReference type="Proteomes" id="UP000694546"/>
    </source>
</evidence>
<proteinExistence type="inferred from homology"/>
<organism evidence="4 5">
    <name type="scientific">Gadus morhua</name>
    <name type="common">Atlantic cod</name>
    <dbReference type="NCBI Taxonomy" id="8049"/>
    <lineage>
        <taxon>Eukaryota</taxon>
        <taxon>Metazoa</taxon>
        <taxon>Chordata</taxon>
        <taxon>Craniata</taxon>
        <taxon>Vertebrata</taxon>
        <taxon>Euteleostomi</taxon>
        <taxon>Actinopterygii</taxon>
        <taxon>Neopterygii</taxon>
        <taxon>Teleostei</taxon>
        <taxon>Neoteleostei</taxon>
        <taxon>Acanthomorphata</taxon>
        <taxon>Zeiogadaria</taxon>
        <taxon>Gadariae</taxon>
        <taxon>Gadiformes</taxon>
        <taxon>Gadoidei</taxon>
        <taxon>Gadidae</taxon>
        <taxon>Gadus</taxon>
    </lineage>
</organism>
<keyword evidence="5" id="KW-1185">Reference proteome</keyword>
<name>A0A8C5CMN9_GADMO</name>
<dbReference type="Proteomes" id="UP000694546">
    <property type="component" value="Chromosome 12"/>
</dbReference>
<evidence type="ECO:0000256" key="1">
    <source>
        <dbReference type="ARBA" id="ARBA00006215"/>
    </source>
</evidence>
<dbReference type="GO" id="GO:0120212">
    <property type="term" value="C:sperm head-tail coupling apparatus"/>
    <property type="evidence" value="ECO:0007669"/>
    <property type="project" value="InterPro"/>
</dbReference>
<reference evidence="4" key="2">
    <citation type="submission" date="2025-09" db="UniProtKB">
        <authorList>
            <consortium name="Ensembl"/>
        </authorList>
    </citation>
    <scope>IDENTIFICATION</scope>
</reference>
<dbReference type="InterPro" id="IPR042769">
    <property type="entry name" value="SPATA6_fam"/>
</dbReference>
<dbReference type="OMA" id="LECKWAP"/>
<dbReference type="GO" id="GO:0032027">
    <property type="term" value="F:myosin light chain binding"/>
    <property type="evidence" value="ECO:0007669"/>
    <property type="project" value="InterPro"/>
</dbReference>
<feature type="domain" description="Spermatogenesis-associated protein 6 N-terminal" evidence="3">
    <location>
        <begin position="23"/>
        <end position="94"/>
    </location>
</feature>
<sequence>MKEPTPVKLSSCKSYQKILKCTVYLDIHSITCPGALLTRSEDIYLSVCVMGQYRKTHCMPAIFPLLFNHKMVFTFPGVVDPADVSEQLECKWAPLVLKHLPY</sequence>
<dbReference type="GO" id="GO:0007283">
    <property type="term" value="P:spermatogenesis"/>
    <property type="evidence" value="ECO:0007669"/>
    <property type="project" value="InterPro"/>
</dbReference>
<evidence type="ECO:0000313" key="4">
    <source>
        <dbReference type="Ensembl" id="ENSGMOP00000063394.1"/>
    </source>
</evidence>
<protein>
    <recommendedName>
        <fullName evidence="3">Spermatogenesis-associated protein 6 N-terminal domain-containing protein</fullName>
    </recommendedName>
</protein>
<dbReference type="PANTHER" id="PTHR16435:SF3">
    <property type="entry name" value="SPERMATOGENESIS-ASSOCIATED PROTEIN 6"/>
    <property type="match status" value="1"/>
</dbReference>
<reference evidence="4" key="1">
    <citation type="submission" date="2025-08" db="UniProtKB">
        <authorList>
            <consortium name="Ensembl"/>
        </authorList>
    </citation>
    <scope>IDENTIFICATION</scope>
</reference>
<keyword evidence="2" id="KW-0597">Phosphoprotein</keyword>
<evidence type="ECO:0000259" key="3">
    <source>
        <dbReference type="Pfam" id="PF14909"/>
    </source>
</evidence>
<dbReference type="Ensembl" id="ENSGMOT00000029671.1">
    <property type="protein sequence ID" value="ENSGMOP00000063394.1"/>
    <property type="gene ID" value="ENSGMOG00000030429.1"/>
</dbReference>
<dbReference type="Pfam" id="PF14909">
    <property type="entry name" value="SPATA6"/>
    <property type="match status" value="1"/>
</dbReference>
<dbReference type="GeneTree" id="ENSGT00530000063821"/>
<accession>A0A8C5CMN9</accession>
<dbReference type="AlphaFoldDB" id="A0A8C5CMN9"/>
<evidence type="ECO:0000256" key="2">
    <source>
        <dbReference type="ARBA" id="ARBA00022553"/>
    </source>
</evidence>
<dbReference type="InterPro" id="IPR032732">
    <property type="entry name" value="SPATA6_N"/>
</dbReference>
<dbReference type="PANTHER" id="PTHR16435">
    <property type="entry name" value="SPERMATOGENESIS-ASSOCIATED PROTEIN 6 SPATA6"/>
    <property type="match status" value="1"/>
</dbReference>
<comment type="similarity">
    <text evidence="1">Belongs to the SPATA6 family.</text>
</comment>